<reference evidence="2 3" key="1">
    <citation type="journal article" date="2018" name="Syst. Appl. Microbiol.">
        <title>Ereboglobus luteus gen. nov. sp. nov. from cockroach guts, and new insights into the oxygen relationship of the genera Opitutus and Didymococcus (Verrucomicrobia: Opitutaceae).</title>
        <authorList>
            <person name="Tegtmeier D."/>
            <person name="Belitz A."/>
            <person name="Radek R."/>
            <person name="Heimerl T."/>
            <person name="Brune A."/>
        </authorList>
    </citation>
    <scope>NUCLEOTIDE SEQUENCE [LARGE SCALE GENOMIC DNA]</scope>
    <source>
        <strain evidence="2 3">Ho45</strain>
    </source>
</reference>
<name>A0A2U8E1J0_9BACT</name>
<evidence type="ECO:0000313" key="3">
    <source>
        <dbReference type="Proteomes" id="UP000244896"/>
    </source>
</evidence>
<protein>
    <recommendedName>
        <fullName evidence="4">Polyhydroxyalkanoate synthesis regulator phasin</fullName>
    </recommendedName>
</protein>
<dbReference type="RefSeq" id="WP_108824463.1">
    <property type="nucleotide sequence ID" value="NZ_CP023004.1"/>
</dbReference>
<dbReference type="OrthoDB" id="198919at2"/>
<organism evidence="2 3">
    <name type="scientific">Ereboglobus luteus</name>
    <dbReference type="NCBI Taxonomy" id="1796921"/>
    <lineage>
        <taxon>Bacteria</taxon>
        <taxon>Pseudomonadati</taxon>
        <taxon>Verrucomicrobiota</taxon>
        <taxon>Opitutia</taxon>
        <taxon>Opitutales</taxon>
        <taxon>Opitutaceae</taxon>
        <taxon>Ereboglobus</taxon>
    </lineage>
</organism>
<evidence type="ECO:0000256" key="1">
    <source>
        <dbReference type="SAM" id="Coils"/>
    </source>
</evidence>
<dbReference type="PANTHER" id="PTHR38664">
    <property type="entry name" value="SLR0058 PROTEIN"/>
    <property type="match status" value="1"/>
</dbReference>
<dbReference type="Proteomes" id="UP000244896">
    <property type="component" value="Chromosome"/>
</dbReference>
<evidence type="ECO:0000313" key="2">
    <source>
        <dbReference type="EMBL" id="AWI08655.1"/>
    </source>
</evidence>
<dbReference type="KEGG" id="elut:CKA38_04750"/>
<feature type="coiled-coil region" evidence="1">
    <location>
        <begin position="53"/>
        <end position="102"/>
    </location>
</feature>
<gene>
    <name evidence="2" type="ORF">CKA38_04750</name>
</gene>
<keyword evidence="1" id="KW-0175">Coiled coil</keyword>
<dbReference type="PANTHER" id="PTHR38664:SF1">
    <property type="entry name" value="SLR0058 PROTEIN"/>
    <property type="match status" value="1"/>
</dbReference>
<dbReference type="InterPro" id="IPR008769">
    <property type="entry name" value="PhaF_PhaI"/>
</dbReference>
<proteinExistence type="predicted"/>
<accession>A0A2U8E1J0</accession>
<dbReference type="AlphaFoldDB" id="A0A2U8E1J0"/>
<evidence type="ECO:0008006" key="4">
    <source>
        <dbReference type="Google" id="ProtNLM"/>
    </source>
</evidence>
<dbReference type="EMBL" id="CP023004">
    <property type="protein sequence ID" value="AWI08655.1"/>
    <property type="molecule type" value="Genomic_DNA"/>
</dbReference>
<sequence>MIDVIKRTMLAGVGAAVITKEKAEAAFAEWVKKGKISADEAKAMASKLADDGKAEYERSSAEVKQTVRELLDKAGVGQKDRIDALEKRLLALEIEVANLATHKDAPPQA</sequence>
<keyword evidence="3" id="KW-1185">Reference proteome</keyword>